<evidence type="ECO:0000313" key="3">
    <source>
        <dbReference type="Proteomes" id="UP001459204"/>
    </source>
</evidence>
<evidence type="ECO:0000313" key="2">
    <source>
        <dbReference type="EMBL" id="MEL1262823.1"/>
    </source>
</evidence>
<evidence type="ECO:0000256" key="1">
    <source>
        <dbReference type="SAM" id="Phobius"/>
    </source>
</evidence>
<name>A0ABU9IV25_9GAMM</name>
<feature type="transmembrane region" description="Helical" evidence="1">
    <location>
        <begin position="47"/>
        <end position="67"/>
    </location>
</feature>
<dbReference type="RefSeq" id="WP_341724026.1">
    <property type="nucleotide sequence ID" value="NZ_JBBWWT010000001.1"/>
</dbReference>
<feature type="transmembrane region" description="Helical" evidence="1">
    <location>
        <begin position="104"/>
        <end position="128"/>
    </location>
</feature>
<proteinExistence type="predicted"/>
<keyword evidence="1" id="KW-1133">Transmembrane helix</keyword>
<feature type="transmembrane region" description="Helical" evidence="1">
    <location>
        <begin position="12"/>
        <end position="35"/>
    </location>
</feature>
<feature type="transmembrane region" description="Helical" evidence="1">
    <location>
        <begin position="79"/>
        <end position="98"/>
    </location>
</feature>
<evidence type="ECO:0008006" key="4">
    <source>
        <dbReference type="Google" id="ProtNLM"/>
    </source>
</evidence>
<sequence length="140" mass="14649">MSFHQMIAHPRFLHRLMAADALATGATGVLLLSAADLLAPLLNLPVGLQRAAGGICVVFAACVLALSRSSGIPRGAVKAVIAINIAWVVASVWVAFGGHWRPSVFGVCFVMAQALVVLAFVELGWFGLRAAGKRSLPHPV</sequence>
<dbReference type="EMBL" id="JBBWWT010000001">
    <property type="protein sequence ID" value="MEL1262823.1"/>
    <property type="molecule type" value="Genomic_DNA"/>
</dbReference>
<keyword evidence="3" id="KW-1185">Reference proteome</keyword>
<protein>
    <recommendedName>
        <fullName evidence="4">SPW repeat-containing protein</fullName>
    </recommendedName>
</protein>
<reference evidence="2 3" key="1">
    <citation type="submission" date="2024-04" db="EMBL/GenBank/DDBJ databases">
        <title>Draft genome sequence of Pseudoxanthomonas putridarboris WD12.</title>
        <authorList>
            <person name="Oh J."/>
        </authorList>
    </citation>
    <scope>NUCLEOTIDE SEQUENCE [LARGE SCALE GENOMIC DNA]</scope>
    <source>
        <strain evidence="2 3">WD12</strain>
    </source>
</reference>
<gene>
    <name evidence="2" type="ORF">AAD027_00345</name>
</gene>
<organism evidence="2 3">
    <name type="scientific">Pseudoxanthomonas putridarboris</name>
    <dbReference type="NCBI Taxonomy" id="752605"/>
    <lineage>
        <taxon>Bacteria</taxon>
        <taxon>Pseudomonadati</taxon>
        <taxon>Pseudomonadota</taxon>
        <taxon>Gammaproteobacteria</taxon>
        <taxon>Lysobacterales</taxon>
        <taxon>Lysobacteraceae</taxon>
        <taxon>Pseudoxanthomonas</taxon>
    </lineage>
</organism>
<accession>A0ABU9IV25</accession>
<keyword evidence="1" id="KW-0812">Transmembrane</keyword>
<dbReference type="Proteomes" id="UP001459204">
    <property type="component" value="Unassembled WGS sequence"/>
</dbReference>
<keyword evidence="1" id="KW-0472">Membrane</keyword>
<comment type="caution">
    <text evidence="2">The sequence shown here is derived from an EMBL/GenBank/DDBJ whole genome shotgun (WGS) entry which is preliminary data.</text>
</comment>